<keyword evidence="1" id="KW-0812">Transmembrane</keyword>
<sequence length="561" mass="61462">MQRVLVGLWLMLSIAFAQVCDAEEPLSKRQLPSSYRYVFIIDTSASMMGQGDGAGRVVFPKVKSELRNFLSRVPPDTLVTIQTFDQGPGPQRSFRLPAQRAELNRYIEGLKATGQRTYVYATLLKVLRELALSSDVATSIYLFTDGQDNDPGPLTMADVAKEYRLRRGAYDWLYYITLGLSTPPDVGAALRNTPGSRALSAAPNQVPRLSEVALRPALIDLGNLFGVGSTQRDLELRTQGGQSPLVLEVSAPSIERHGSFLEVSPEQLSGSGAHSLRFSLRNPDSLPYGSYSASLCLKAGPNTLVRPGALQVKLTYHPPGEYLLKALQTQERLDLPRGQSAALRFRLEGSEWAKEPVRVSVKGLPEGLEARLNGEPGPVTLRPGEELRVELRNNGFGSGKMASPALSVQLPAGSIGAPEVPLATLRQPLTLGEQLLRWLPWLALLLALLLLLWRWTAAQNAPWATVTLVGPPPKCQETTRKLRGKRPVDLGKLFEQPELRGIKLTGSRGQNPQVEYPLHLELKVGKNLLEPKDRIQMGETVTISEGGKELGNFSLGRIRGR</sequence>
<dbReference type="SMART" id="SM00327">
    <property type="entry name" value="VWA"/>
    <property type="match status" value="1"/>
</dbReference>
<dbReference type="PROSITE" id="PS50234">
    <property type="entry name" value="VWFA"/>
    <property type="match status" value="1"/>
</dbReference>
<dbReference type="Gene3D" id="3.40.50.410">
    <property type="entry name" value="von Willebrand factor, type A domain"/>
    <property type="match status" value="1"/>
</dbReference>
<evidence type="ECO:0000256" key="1">
    <source>
        <dbReference type="SAM" id="Phobius"/>
    </source>
</evidence>
<evidence type="ECO:0000256" key="2">
    <source>
        <dbReference type="SAM" id="SignalP"/>
    </source>
</evidence>
<dbReference type="EMBL" id="QWLA01000003">
    <property type="protein sequence ID" value="RIH89432.1"/>
    <property type="molecule type" value="Genomic_DNA"/>
</dbReference>
<comment type="caution">
    <text evidence="4">The sequence shown here is derived from an EMBL/GenBank/DDBJ whole genome shotgun (WGS) entry which is preliminary data.</text>
</comment>
<organism evidence="4 5">
    <name type="scientific">Calidithermus roseus</name>
    <dbReference type="NCBI Taxonomy" id="1644118"/>
    <lineage>
        <taxon>Bacteria</taxon>
        <taxon>Thermotogati</taxon>
        <taxon>Deinococcota</taxon>
        <taxon>Deinococci</taxon>
        <taxon>Thermales</taxon>
        <taxon>Thermaceae</taxon>
        <taxon>Calidithermus</taxon>
    </lineage>
</organism>
<dbReference type="Pfam" id="PF13519">
    <property type="entry name" value="VWA_2"/>
    <property type="match status" value="1"/>
</dbReference>
<dbReference type="OrthoDB" id="23789at2"/>
<dbReference type="CDD" id="cd00198">
    <property type="entry name" value="vWFA"/>
    <property type="match status" value="1"/>
</dbReference>
<reference evidence="4 5" key="1">
    <citation type="submission" date="2018-08" db="EMBL/GenBank/DDBJ databases">
        <title>Meiothermus roseus NBRC 110900 genome sequencing project.</title>
        <authorList>
            <person name="Da Costa M.S."/>
            <person name="Albuquerque L."/>
            <person name="Raposo P."/>
            <person name="Froufe H.J.C."/>
            <person name="Barroso C.S."/>
            <person name="Egas C."/>
        </authorList>
    </citation>
    <scope>NUCLEOTIDE SEQUENCE [LARGE SCALE GENOMIC DNA]</scope>
    <source>
        <strain evidence="4 5">NBRC 110900</strain>
    </source>
</reference>
<accession>A0A399F3J2</accession>
<proteinExistence type="predicted"/>
<keyword evidence="2" id="KW-0732">Signal</keyword>
<evidence type="ECO:0000259" key="3">
    <source>
        <dbReference type="PROSITE" id="PS50234"/>
    </source>
</evidence>
<keyword evidence="5" id="KW-1185">Reference proteome</keyword>
<dbReference type="InterPro" id="IPR036465">
    <property type="entry name" value="vWFA_dom_sf"/>
</dbReference>
<feature type="transmembrane region" description="Helical" evidence="1">
    <location>
        <begin position="435"/>
        <end position="453"/>
    </location>
</feature>
<keyword evidence="1" id="KW-1133">Transmembrane helix</keyword>
<gene>
    <name evidence="4" type="ORF">Mrose_00332</name>
</gene>
<dbReference type="Proteomes" id="UP000265341">
    <property type="component" value="Unassembled WGS sequence"/>
</dbReference>
<evidence type="ECO:0000313" key="4">
    <source>
        <dbReference type="EMBL" id="RIH89432.1"/>
    </source>
</evidence>
<dbReference type="SUPFAM" id="SSF53300">
    <property type="entry name" value="vWA-like"/>
    <property type="match status" value="1"/>
</dbReference>
<name>A0A399F3J2_9DEIN</name>
<dbReference type="AlphaFoldDB" id="A0A399F3J2"/>
<keyword evidence="1" id="KW-0472">Membrane</keyword>
<feature type="chain" id="PRO_5017311756" evidence="2">
    <location>
        <begin position="18"/>
        <end position="561"/>
    </location>
</feature>
<dbReference type="InterPro" id="IPR002035">
    <property type="entry name" value="VWF_A"/>
</dbReference>
<feature type="signal peptide" evidence="2">
    <location>
        <begin position="1"/>
        <end position="17"/>
    </location>
</feature>
<feature type="domain" description="VWFA" evidence="3">
    <location>
        <begin position="36"/>
        <end position="249"/>
    </location>
</feature>
<protein>
    <submittedName>
        <fullName evidence="4">von Willebrand factor type A domain protein</fullName>
    </submittedName>
</protein>
<evidence type="ECO:0000313" key="5">
    <source>
        <dbReference type="Proteomes" id="UP000265341"/>
    </source>
</evidence>